<protein>
    <recommendedName>
        <fullName evidence="1">Phage-like element PBSX protein XkdF domain-containing protein</fullName>
    </recommendedName>
</protein>
<comment type="caution">
    <text evidence="2">The sequence shown here is derived from an EMBL/GenBank/DDBJ whole genome shotgun (WGS) entry which is preliminary data.</text>
</comment>
<gene>
    <name evidence="2" type="ORF">LCGC14_0727330</name>
</gene>
<reference evidence="2" key="1">
    <citation type="journal article" date="2015" name="Nature">
        <title>Complex archaea that bridge the gap between prokaryotes and eukaryotes.</title>
        <authorList>
            <person name="Spang A."/>
            <person name="Saw J.H."/>
            <person name="Jorgensen S.L."/>
            <person name="Zaremba-Niedzwiedzka K."/>
            <person name="Martijn J."/>
            <person name="Lind A.E."/>
            <person name="van Eijk R."/>
            <person name="Schleper C."/>
            <person name="Guy L."/>
            <person name="Ettema T.J."/>
        </authorList>
    </citation>
    <scope>NUCLEOTIDE SEQUENCE</scope>
</reference>
<dbReference type="InterPro" id="IPR027924">
    <property type="entry name" value="XkdF"/>
</dbReference>
<dbReference type="AlphaFoldDB" id="A0A0F9QAQ0"/>
<feature type="domain" description="Phage-like element PBSX protein XkdF" evidence="1">
    <location>
        <begin position="175"/>
        <end position="302"/>
    </location>
</feature>
<dbReference type="Pfam" id="PF14550">
    <property type="entry name" value="Peptidase_S78_2"/>
    <property type="match status" value="1"/>
</dbReference>
<evidence type="ECO:0000259" key="1">
    <source>
        <dbReference type="Pfam" id="PF14550"/>
    </source>
</evidence>
<accession>A0A0F9QAQ0</accession>
<organism evidence="2">
    <name type="scientific">marine sediment metagenome</name>
    <dbReference type="NCBI Taxonomy" id="412755"/>
    <lineage>
        <taxon>unclassified sequences</taxon>
        <taxon>metagenomes</taxon>
        <taxon>ecological metagenomes</taxon>
    </lineage>
</organism>
<name>A0A0F9QAQ0_9ZZZZ</name>
<dbReference type="EMBL" id="LAZR01001671">
    <property type="protein sequence ID" value="KKN41045.1"/>
    <property type="molecule type" value="Genomic_DNA"/>
</dbReference>
<sequence length="306" mass="33461">MMHPIEIAKEAEAAIQGLGLTLRLCEGEITEQLSAAIGLMEYRTRAGPVGRGRGTPPPRQPFSVSFKKSDRTEAEENVASRAGEIVFEGYVCKSSGHYVVRDDYDTPTHWGPDTAQALMALLDEPSSVKLEFNPEASAEDAVFDIRSWKGDLYLAPVEGPEPASAPVEGPELAFRTVTKAADKRYTFGVVYLATDKAADPVLDTHEEFVLADDLQIAQWDYVRKGNRNIYLQHGDASTVIGEIVDIVAWPFEVSAEFTAGTDAQTVVVPANSIWMGVIWTEEAWPLIKDGSITGLSMGGWSRRLKA</sequence>
<evidence type="ECO:0000313" key="2">
    <source>
        <dbReference type="EMBL" id="KKN41045.1"/>
    </source>
</evidence>
<proteinExistence type="predicted"/>